<dbReference type="EMBL" id="FQNC01000132">
    <property type="protein sequence ID" value="SGZ35194.1"/>
    <property type="molecule type" value="Genomic_DNA"/>
</dbReference>
<name>A0A2X0PQN0_9BASI</name>
<evidence type="ECO:0000256" key="1">
    <source>
        <dbReference type="SAM" id="MobiDB-lite"/>
    </source>
</evidence>
<dbReference type="AlphaFoldDB" id="A0A2X0PQN0"/>
<dbReference type="Proteomes" id="UP000249464">
    <property type="component" value="Unassembled WGS sequence"/>
</dbReference>
<organism evidence="4 5">
    <name type="scientific">Microbotryum silenes-dioicae</name>
    <dbReference type="NCBI Taxonomy" id="796604"/>
    <lineage>
        <taxon>Eukaryota</taxon>
        <taxon>Fungi</taxon>
        <taxon>Dikarya</taxon>
        <taxon>Basidiomycota</taxon>
        <taxon>Pucciniomycotina</taxon>
        <taxon>Microbotryomycetes</taxon>
        <taxon>Microbotryales</taxon>
        <taxon>Microbotryaceae</taxon>
        <taxon>Microbotryum</taxon>
    </lineage>
</organism>
<protein>
    <submittedName>
        <fullName evidence="2">BQ5605_C021g09224 protein</fullName>
    </submittedName>
    <submittedName>
        <fullName evidence="3">BQ5605_C023g09594 protein</fullName>
    </submittedName>
    <submittedName>
        <fullName evidence="4">BQ5605_C064g12796 protein</fullName>
    </submittedName>
</protein>
<dbReference type="EMBL" id="FQNC01000085">
    <property type="protein sequence ID" value="SGZ23531.1"/>
    <property type="molecule type" value="Genomic_DNA"/>
</dbReference>
<dbReference type="EMBL" id="FQNC01000083">
    <property type="protein sequence ID" value="SGZ19824.1"/>
    <property type="molecule type" value="Genomic_DNA"/>
</dbReference>
<gene>
    <name evidence="4" type="primary">BQ5605_C064g12796</name>
    <name evidence="2" type="synonym">BQ5605_C021g09224</name>
    <name evidence="3" type="synonym">BQ5605_C023g09594</name>
    <name evidence="2" type="ORF">BQ5605_C021G09224</name>
    <name evidence="3" type="ORF">BQ5605_C023G09594</name>
    <name evidence="4" type="ORF">BQ5605_C064G12796</name>
</gene>
<feature type="region of interest" description="Disordered" evidence="1">
    <location>
        <begin position="240"/>
        <end position="271"/>
    </location>
</feature>
<reference evidence="4 5" key="1">
    <citation type="submission" date="2016-11" db="EMBL/GenBank/DDBJ databases">
        <authorList>
            <person name="Jaros S."/>
            <person name="Januszkiewicz K."/>
            <person name="Wedrychowicz H."/>
        </authorList>
    </citation>
    <scope>NUCLEOTIDE SEQUENCE [LARGE SCALE GENOMIC DNA]</scope>
</reference>
<evidence type="ECO:0000313" key="5">
    <source>
        <dbReference type="Proteomes" id="UP000249464"/>
    </source>
</evidence>
<dbReference type="STRING" id="796604.A0A2X0PQN0"/>
<evidence type="ECO:0000313" key="3">
    <source>
        <dbReference type="EMBL" id="SGZ23531.1"/>
    </source>
</evidence>
<accession>A0A2X0PQN0</accession>
<sequence>MGRIYYESGLPHLAARVASTVFGWSPSLLKSFSLPCIFGDGLVTPLGSTGGIPRVGHAPKGVKSWLGMCARGDNALVGRGQSAPSGRKTQRFELANIEEDLLVGRDFLRTHKVVVELEPASVFTRDIQGSAPQTKATRKQRRALEKLCKNDPAEHPDYQPSPEEVNEERQRLLRDFPNVLCRLICVCACGICADALRERAGLFFPRGCLLLVAFSSLALHCGPDFSVSCTLTYRKVMSSTGSVGGPGQKSESHRTTIGMDTDSPSTETSDRGLHVPILRASNYMDWRRRLIGRLGSKDLHLCASRPLSDAAKAVL</sequence>
<proteinExistence type="predicted"/>
<keyword evidence="5" id="KW-1185">Reference proteome</keyword>
<evidence type="ECO:0000313" key="2">
    <source>
        <dbReference type="EMBL" id="SGZ19824.1"/>
    </source>
</evidence>
<evidence type="ECO:0000313" key="4">
    <source>
        <dbReference type="EMBL" id="SGZ35194.1"/>
    </source>
</evidence>